<dbReference type="Gene3D" id="3.40.50.2300">
    <property type="match status" value="1"/>
</dbReference>
<dbReference type="InterPro" id="IPR007492">
    <property type="entry name" value="LytTR_DNA-bd_dom"/>
</dbReference>
<keyword evidence="2" id="KW-0902">Two-component regulatory system</keyword>
<evidence type="ECO:0000259" key="6">
    <source>
        <dbReference type="PROSITE" id="PS50110"/>
    </source>
</evidence>
<gene>
    <name evidence="8" type="ORF">X841_09540</name>
</gene>
<dbReference type="RefSeq" id="WP_084829085.1">
    <property type="nucleotide sequence ID" value="NZ_CM002372.1"/>
</dbReference>
<dbReference type="Pfam" id="PF00072">
    <property type="entry name" value="Response_reg"/>
    <property type="match status" value="1"/>
</dbReference>
<evidence type="ECO:0000259" key="7">
    <source>
        <dbReference type="PROSITE" id="PS50930"/>
    </source>
</evidence>
<sequence length="245" mass="27961">MKIYLLEDNPIQMGRLEDAVAHELMTFGKDLSCVQSFDKPDQLLSAITSNTSDQIFFLDIEIKGEDKKGLDIAKIIRQNNPYAIIAFVTTHIEFMPQAFGVTAYKYINKTLDEASFRKEIGETIAQVFPINATTTDEFFLYKTESQLINLPMDQILYLSTSDIKHHVHLQTIHTLMDIRANLADFKKIHKKLYPCHRSYIVNTDMIISVNLTNYEATLINGQVLPVSRMKIGKIAQIVEERGRGC</sequence>
<dbReference type="PROSITE" id="PS50930">
    <property type="entry name" value="HTH_LYTTR"/>
    <property type="match status" value="1"/>
</dbReference>
<dbReference type="InterPro" id="IPR001789">
    <property type="entry name" value="Sig_transdc_resp-reg_receiver"/>
</dbReference>
<protein>
    <submittedName>
        <fullName evidence="8">Response regulator</fullName>
    </submittedName>
</protein>
<evidence type="ECO:0000256" key="5">
    <source>
        <dbReference type="PROSITE-ProRule" id="PRU00169"/>
    </source>
</evidence>
<dbReference type="GO" id="GO:0003677">
    <property type="term" value="F:DNA binding"/>
    <property type="evidence" value="ECO:0007669"/>
    <property type="project" value="InterPro"/>
</dbReference>
<dbReference type="SMART" id="SM00850">
    <property type="entry name" value="LytTR"/>
    <property type="match status" value="1"/>
</dbReference>
<keyword evidence="3" id="KW-0010">Activator</keyword>
<accession>A0A0E2PZJ2</accession>
<feature type="domain" description="HTH LytTR-type" evidence="7">
    <location>
        <begin position="139"/>
        <end position="240"/>
    </location>
</feature>
<proteinExistence type="predicted"/>
<feature type="modified residue" description="4-aspartylphosphate" evidence="5">
    <location>
        <position position="59"/>
    </location>
</feature>
<organism evidence="8 9">
    <name type="scientific">Streptococcus thermophilus M17PTZA496</name>
    <dbReference type="NCBI Taxonomy" id="1433289"/>
    <lineage>
        <taxon>Bacteria</taxon>
        <taxon>Bacillati</taxon>
        <taxon>Bacillota</taxon>
        <taxon>Bacilli</taxon>
        <taxon>Lactobacillales</taxon>
        <taxon>Streptococcaceae</taxon>
        <taxon>Streptococcus</taxon>
    </lineage>
</organism>
<evidence type="ECO:0000256" key="2">
    <source>
        <dbReference type="ARBA" id="ARBA00023012"/>
    </source>
</evidence>
<evidence type="ECO:0000256" key="1">
    <source>
        <dbReference type="ARBA" id="ARBA00022490"/>
    </source>
</evidence>
<reference evidence="9" key="1">
    <citation type="submission" date="2013-12" db="EMBL/GenBank/DDBJ databases">
        <title>Genome sequences of Streptococcus thermophilus strains MTH17CL396 and M17PTZA496 isolated from Fontina cheese in Valle d'Aosta region (Italy).</title>
        <authorList>
            <person name="Treu L."/>
            <person name="Giacomini A."/>
            <person name="Corich V."/>
            <person name="Vendramin V."/>
            <person name="Bovo B."/>
        </authorList>
    </citation>
    <scope>NUCLEOTIDE SEQUENCE [LARGE SCALE GENOMIC DNA]</scope>
    <source>
        <strain evidence="9">M17PTZA496</strain>
    </source>
</reference>
<evidence type="ECO:0000313" key="9">
    <source>
        <dbReference type="Proteomes" id="UP000024559"/>
    </source>
</evidence>
<feature type="domain" description="Response regulatory" evidence="6">
    <location>
        <begin position="2"/>
        <end position="124"/>
    </location>
</feature>
<evidence type="ECO:0000256" key="3">
    <source>
        <dbReference type="ARBA" id="ARBA00023159"/>
    </source>
</evidence>
<comment type="function">
    <text evidence="4">Required for high-level post-exponential phase expression of a series of secreted proteins.</text>
</comment>
<dbReference type="GO" id="GO:0000156">
    <property type="term" value="F:phosphorelay response regulator activity"/>
    <property type="evidence" value="ECO:0007669"/>
    <property type="project" value="InterPro"/>
</dbReference>
<dbReference type="PATRIC" id="fig|1433289.7.peg.1979"/>
<evidence type="ECO:0000313" key="8">
    <source>
        <dbReference type="EMBL" id="ETW88211.1"/>
    </source>
</evidence>
<dbReference type="InterPro" id="IPR011006">
    <property type="entry name" value="CheY-like_superfamily"/>
</dbReference>
<dbReference type="PANTHER" id="PTHR37299">
    <property type="entry name" value="TRANSCRIPTIONAL REGULATOR-RELATED"/>
    <property type="match status" value="1"/>
</dbReference>
<dbReference type="PROSITE" id="PS50110">
    <property type="entry name" value="RESPONSE_REGULATORY"/>
    <property type="match status" value="1"/>
</dbReference>
<keyword evidence="1" id="KW-0963">Cytoplasm</keyword>
<comment type="caution">
    <text evidence="8">The sequence shown here is derived from an EMBL/GenBank/DDBJ whole genome shotgun (WGS) entry which is preliminary data.</text>
</comment>
<dbReference type="SUPFAM" id="SSF52172">
    <property type="entry name" value="CheY-like"/>
    <property type="match status" value="1"/>
</dbReference>
<dbReference type="HOGENOM" id="CLU_000445_14_6_9"/>
<dbReference type="AlphaFoldDB" id="A0A0E2PZJ2"/>
<dbReference type="InterPro" id="IPR046947">
    <property type="entry name" value="LytR-like"/>
</dbReference>
<dbReference type="Gene3D" id="2.40.50.1020">
    <property type="entry name" value="LytTr DNA-binding domain"/>
    <property type="match status" value="1"/>
</dbReference>
<name>A0A0E2PZJ2_STRTR</name>
<dbReference type="EMBL" id="AZJT01000067">
    <property type="protein sequence ID" value="ETW88211.1"/>
    <property type="molecule type" value="Genomic_DNA"/>
</dbReference>
<dbReference type="Pfam" id="PF04397">
    <property type="entry name" value="LytTR"/>
    <property type="match status" value="1"/>
</dbReference>
<dbReference type="PANTHER" id="PTHR37299:SF3">
    <property type="entry name" value="STAGE 0 SPORULATION PROTEIN A HOMOLOG"/>
    <property type="match status" value="1"/>
</dbReference>
<keyword evidence="5" id="KW-0597">Phosphoprotein</keyword>
<evidence type="ECO:0000256" key="4">
    <source>
        <dbReference type="ARBA" id="ARBA00037164"/>
    </source>
</evidence>
<dbReference type="Proteomes" id="UP000024559">
    <property type="component" value="Chromosome"/>
</dbReference>